<protein>
    <submittedName>
        <fullName evidence="1">Uncharacterized protein</fullName>
    </submittedName>
</protein>
<dbReference type="EMBL" id="CM043016">
    <property type="protein sequence ID" value="KAI4467022.1"/>
    <property type="molecule type" value="Genomic_DNA"/>
</dbReference>
<evidence type="ECO:0000313" key="2">
    <source>
        <dbReference type="Proteomes" id="UP001056778"/>
    </source>
</evidence>
<comment type="caution">
    <text evidence="1">The sequence shown here is derived from an EMBL/GenBank/DDBJ whole genome shotgun (WGS) entry which is preliminary data.</text>
</comment>
<accession>A0ACB9TJR7</accession>
<name>A0ACB9TJR7_HOLOL</name>
<proteinExistence type="predicted"/>
<gene>
    <name evidence="1" type="ORF">MML48_2g00018578</name>
</gene>
<evidence type="ECO:0000313" key="1">
    <source>
        <dbReference type="EMBL" id="KAI4467022.1"/>
    </source>
</evidence>
<keyword evidence="2" id="KW-1185">Reference proteome</keyword>
<dbReference type="Proteomes" id="UP001056778">
    <property type="component" value="Chromosome 2"/>
</dbReference>
<organism evidence="1 2">
    <name type="scientific">Holotrichia oblita</name>
    <name type="common">Chafer beetle</name>
    <dbReference type="NCBI Taxonomy" id="644536"/>
    <lineage>
        <taxon>Eukaryota</taxon>
        <taxon>Metazoa</taxon>
        <taxon>Ecdysozoa</taxon>
        <taxon>Arthropoda</taxon>
        <taxon>Hexapoda</taxon>
        <taxon>Insecta</taxon>
        <taxon>Pterygota</taxon>
        <taxon>Neoptera</taxon>
        <taxon>Endopterygota</taxon>
        <taxon>Coleoptera</taxon>
        <taxon>Polyphaga</taxon>
        <taxon>Scarabaeiformia</taxon>
        <taxon>Scarabaeidae</taxon>
        <taxon>Melolonthinae</taxon>
        <taxon>Holotrichia</taxon>
    </lineage>
</organism>
<sequence length="109" mass="11543">MDAIQPGNIFSGDEFESSSVTDRPLSEFESGNNDTIETNAASPGPLDINLLPFSSALEEEPSSVEVTAALNDPQPSSSRAGLLSTSPLPDKERITVMPPPEQRSIALQS</sequence>
<reference evidence="1" key="1">
    <citation type="submission" date="2022-04" db="EMBL/GenBank/DDBJ databases">
        <title>Chromosome-scale genome assembly of Holotrichia oblita Faldermann.</title>
        <authorList>
            <person name="Rongchong L."/>
        </authorList>
    </citation>
    <scope>NUCLEOTIDE SEQUENCE</scope>
    <source>
        <strain evidence="1">81SQS9</strain>
    </source>
</reference>